<dbReference type="EMBL" id="FLQU01000973">
    <property type="protein sequence ID" value="SBS90664.1"/>
    <property type="molecule type" value="Genomic_DNA"/>
</dbReference>
<name>A0A1A8WHH2_PLAOA</name>
<gene>
    <name evidence="2" type="ORF">POVCU2_0062880</name>
</gene>
<keyword evidence="1" id="KW-1133">Transmembrane helix</keyword>
<evidence type="ECO:0000313" key="3">
    <source>
        <dbReference type="Proteomes" id="UP000078560"/>
    </source>
</evidence>
<dbReference type="InterPro" id="IPR008780">
    <property type="entry name" value="Plasmodium_Vir"/>
</dbReference>
<keyword evidence="1" id="KW-0812">Transmembrane</keyword>
<protein>
    <submittedName>
        <fullName evidence="2">PIR Superfamily Protein</fullName>
    </submittedName>
</protein>
<proteinExistence type="predicted"/>
<evidence type="ECO:0000256" key="1">
    <source>
        <dbReference type="SAM" id="Phobius"/>
    </source>
</evidence>
<keyword evidence="1" id="KW-0472">Membrane</keyword>
<sequence length="348" mass="41474">MTLFEKLHTLNEFAEADTSLKDSDLYNLYNYHFQSECKDDVETENFCQVKQNHKFEDTQVENFYNKMIVNLKKILVKEKYFQDIDNNQIKLCTYMKYWIYDQIISKGFIDSQLIKLFNAWNSEINVFRTNSPCELYVMNLRQIKEIKPLFDYFILYDRNEKKKIASDKILLTQYCKYFQNSHYLYSFKDVQCTNSEISPLCKEFNQYLKKFIDYNEDVSFSCDDETQINVDSSHPDSSSWKPPIVQWYDDIQRGPVNQDSNSAYTTNTEHKGNIIPVVLSITLIGILSVLFLLYKFTPLRSLILPKIQKIKNILAYKKEQKYKTFLSQYESENENFDNIIYNISYNST</sequence>
<dbReference type="Pfam" id="PF05795">
    <property type="entry name" value="Plasmodium_Vir"/>
    <property type="match status" value="2"/>
</dbReference>
<feature type="transmembrane region" description="Helical" evidence="1">
    <location>
        <begin position="274"/>
        <end position="294"/>
    </location>
</feature>
<dbReference type="AlphaFoldDB" id="A0A1A8WHH2"/>
<accession>A0A1A8WHH2</accession>
<evidence type="ECO:0000313" key="2">
    <source>
        <dbReference type="EMBL" id="SBS90664.1"/>
    </source>
</evidence>
<dbReference type="Proteomes" id="UP000078560">
    <property type="component" value="Unassembled WGS sequence"/>
</dbReference>
<organism evidence="2 3">
    <name type="scientific">Plasmodium ovale curtisi</name>
    <dbReference type="NCBI Taxonomy" id="864141"/>
    <lineage>
        <taxon>Eukaryota</taxon>
        <taxon>Sar</taxon>
        <taxon>Alveolata</taxon>
        <taxon>Apicomplexa</taxon>
        <taxon>Aconoidasida</taxon>
        <taxon>Haemosporida</taxon>
        <taxon>Plasmodiidae</taxon>
        <taxon>Plasmodium</taxon>
        <taxon>Plasmodium (Plasmodium)</taxon>
    </lineage>
</organism>
<reference evidence="3" key="1">
    <citation type="submission" date="2016-05" db="EMBL/GenBank/DDBJ databases">
        <authorList>
            <person name="Naeem Raeece"/>
        </authorList>
    </citation>
    <scope>NUCLEOTIDE SEQUENCE [LARGE SCALE GENOMIC DNA]</scope>
</reference>